<dbReference type="PANTHER" id="PTHR42718:SF39">
    <property type="entry name" value="ACTINORHODIN TRANSPORTER-RELATED"/>
    <property type="match status" value="1"/>
</dbReference>
<comment type="caution">
    <text evidence="7">The sequence shown here is derived from an EMBL/GenBank/DDBJ whole genome shotgun (WGS) entry which is preliminary data.</text>
</comment>
<dbReference type="Gene3D" id="1.20.1720.10">
    <property type="entry name" value="Multidrug resistance protein D"/>
    <property type="match status" value="1"/>
</dbReference>
<name>A0A7K0K0Z4_9ACTO</name>
<reference evidence="7 8" key="1">
    <citation type="submission" date="2019-08" db="EMBL/GenBank/DDBJ databases">
        <title>In-depth cultivation of the pig gut microbiome towards novel bacterial diversity and tailored functional studies.</title>
        <authorList>
            <person name="Wylensek D."/>
            <person name="Hitch T.C.A."/>
            <person name="Clavel T."/>
        </authorList>
    </citation>
    <scope>NUCLEOTIDE SEQUENCE [LARGE SCALE GENOMIC DNA]</scope>
    <source>
        <strain evidence="7 8">RF-GAM-744-WT-7</strain>
    </source>
</reference>
<feature type="transmembrane region" description="Helical" evidence="5">
    <location>
        <begin position="97"/>
        <end position="117"/>
    </location>
</feature>
<dbReference type="PROSITE" id="PS50850">
    <property type="entry name" value="MFS"/>
    <property type="match status" value="1"/>
</dbReference>
<proteinExistence type="predicted"/>
<feature type="domain" description="Major facilitator superfamily (MFS) profile" evidence="6">
    <location>
        <begin position="32"/>
        <end position="521"/>
    </location>
</feature>
<feature type="transmembrane region" description="Helical" evidence="5">
    <location>
        <begin position="31"/>
        <end position="56"/>
    </location>
</feature>
<feature type="transmembrane region" description="Helical" evidence="5">
    <location>
        <begin position="409"/>
        <end position="427"/>
    </location>
</feature>
<evidence type="ECO:0000259" key="6">
    <source>
        <dbReference type="PROSITE" id="PS50850"/>
    </source>
</evidence>
<dbReference type="AlphaFoldDB" id="A0A7K0K0Z4"/>
<feature type="transmembrane region" description="Helical" evidence="5">
    <location>
        <begin position="156"/>
        <end position="182"/>
    </location>
</feature>
<feature type="transmembrane region" description="Helical" evidence="5">
    <location>
        <begin position="275"/>
        <end position="293"/>
    </location>
</feature>
<evidence type="ECO:0000313" key="7">
    <source>
        <dbReference type="EMBL" id="MST49166.1"/>
    </source>
</evidence>
<dbReference type="Pfam" id="PF07690">
    <property type="entry name" value="MFS_1"/>
    <property type="match status" value="1"/>
</dbReference>
<feature type="transmembrane region" description="Helical" evidence="5">
    <location>
        <begin position="383"/>
        <end position="403"/>
    </location>
</feature>
<keyword evidence="4 5" id="KW-0472">Membrane</keyword>
<gene>
    <name evidence="7" type="ORF">FYJ63_02705</name>
</gene>
<feature type="transmembrane region" description="Helical" evidence="5">
    <location>
        <begin position="496"/>
        <end position="518"/>
    </location>
</feature>
<dbReference type="GO" id="GO:0022857">
    <property type="term" value="F:transmembrane transporter activity"/>
    <property type="evidence" value="ECO:0007669"/>
    <property type="project" value="InterPro"/>
</dbReference>
<keyword evidence="3 5" id="KW-1133">Transmembrane helix</keyword>
<feature type="transmembrane region" description="Helical" evidence="5">
    <location>
        <begin position="456"/>
        <end position="476"/>
    </location>
</feature>
<comment type="subcellular location">
    <subcellularLocation>
        <location evidence="1">Cell membrane</location>
        <topology evidence="1">Multi-pass membrane protein</topology>
    </subcellularLocation>
</comment>
<evidence type="ECO:0000256" key="1">
    <source>
        <dbReference type="ARBA" id="ARBA00004651"/>
    </source>
</evidence>
<evidence type="ECO:0000313" key="8">
    <source>
        <dbReference type="Proteomes" id="UP000442535"/>
    </source>
</evidence>
<feature type="transmembrane region" description="Helical" evidence="5">
    <location>
        <begin position="249"/>
        <end position="269"/>
    </location>
</feature>
<keyword evidence="2 5" id="KW-0812">Transmembrane</keyword>
<keyword evidence="8" id="KW-1185">Reference proteome</keyword>
<dbReference type="PANTHER" id="PTHR42718">
    <property type="entry name" value="MAJOR FACILITATOR SUPERFAMILY MULTIDRUG TRANSPORTER MFSC"/>
    <property type="match status" value="1"/>
</dbReference>
<dbReference type="Proteomes" id="UP000442535">
    <property type="component" value="Unassembled WGS sequence"/>
</dbReference>
<dbReference type="CDD" id="cd17321">
    <property type="entry name" value="MFS_MMR_MDR_like"/>
    <property type="match status" value="1"/>
</dbReference>
<evidence type="ECO:0000256" key="2">
    <source>
        <dbReference type="ARBA" id="ARBA00022692"/>
    </source>
</evidence>
<dbReference type="Gene3D" id="1.20.1250.20">
    <property type="entry name" value="MFS general substrate transporter like domains"/>
    <property type="match status" value="1"/>
</dbReference>
<evidence type="ECO:0000256" key="5">
    <source>
        <dbReference type="SAM" id="Phobius"/>
    </source>
</evidence>
<dbReference type="SUPFAM" id="SSF103473">
    <property type="entry name" value="MFS general substrate transporter"/>
    <property type="match status" value="2"/>
</dbReference>
<feature type="transmembrane region" description="Helical" evidence="5">
    <location>
        <begin position="194"/>
        <end position="212"/>
    </location>
</feature>
<dbReference type="GO" id="GO:0005886">
    <property type="term" value="C:plasma membrane"/>
    <property type="evidence" value="ECO:0007669"/>
    <property type="project" value="UniProtKB-SubCell"/>
</dbReference>
<organism evidence="7 8">
    <name type="scientific">Mobiluncus porci</name>
    <dbReference type="NCBI Taxonomy" id="2652278"/>
    <lineage>
        <taxon>Bacteria</taxon>
        <taxon>Bacillati</taxon>
        <taxon>Actinomycetota</taxon>
        <taxon>Actinomycetes</taxon>
        <taxon>Actinomycetales</taxon>
        <taxon>Actinomycetaceae</taxon>
        <taxon>Mobiluncus</taxon>
    </lineage>
</organism>
<dbReference type="EMBL" id="VUMY01000004">
    <property type="protein sequence ID" value="MST49166.1"/>
    <property type="molecule type" value="Genomic_DNA"/>
</dbReference>
<dbReference type="InterPro" id="IPR036259">
    <property type="entry name" value="MFS_trans_sf"/>
</dbReference>
<evidence type="ECO:0000256" key="4">
    <source>
        <dbReference type="ARBA" id="ARBA00023136"/>
    </source>
</evidence>
<dbReference type="RefSeq" id="WP_154543741.1">
    <property type="nucleotide sequence ID" value="NZ_VUMY01000004.1"/>
</dbReference>
<dbReference type="InterPro" id="IPR011701">
    <property type="entry name" value="MFS"/>
</dbReference>
<accession>A0A7K0K0Z4</accession>
<evidence type="ECO:0000256" key="3">
    <source>
        <dbReference type="ARBA" id="ARBA00022989"/>
    </source>
</evidence>
<dbReference type="InterPro" id="IPR020846">
    <property type="entry name" value="MFS_dom"/>
</dbReference>
<sequence length="527" mass="55912">MTFNTKNAGKEPDEERFVTVPGSDKKYRKSLILTVVLVGLSLTLLQVSTVNVSLALLPKSIGATPQEVQWVISGYALAIGLSLVPMGRIGDLFGRSLMFVIGLFLFSVTSLACAVSSDGAMLDWMRVLQGIAAGVYSPQASGIIQQYFSGQARARAYALMGLVVSVTVAAGPLLAGILIAAFGSELGWRLAFSMNLPLGLIGIICAALWLPFKRERIFARRARKEALEREIAAAAKVGHKPPKRQKVDLDPLGMILLGAAVIGIMLPFVTTGTPWRYLLIPAALVALAVWVHWEKFYKSRGHYPMVDLGLFKLPSFSYSTAIGAIQFLGTTSVWAVNAIYLQNGFAQSALIAGLVGLPGAIISGIASIAVARHTIKHGAAIQVWSLVIMIVGVIATAGLAWIYAWHGNVWFLAIGLAIFGIGTGAMGSSNQTQSMLDVPPSQGGIAGGIQQTGQRIFTAIGSAVLTGIFFGATLGLEATAPGEDLALAGRWTTGYSLAFAGSTAFLAVALVVAIVYWIHVRRKAWRN</sequence>
<protein>
    <submittedName>
        <fullName evidence="7">MFS transporter</fullName>
    </submittedName>
</protein>
<feature type="transmembrane region" description="Helical" evidence="5">
    <location>
        <begin position="313"/>
        <end position="336"/>
    </location>
</feature>
<feature type="transmembrane region" description="Helical" evidence="5">
    <location>
        <begin position="348"/>
        <end position="371"/>
    </location>
</feature>